<keyword evidence="3 4" id="KW-0406">Ion transport</keyword>
<keyword evidence="4" id="KW-1003">Cell membrane</keyword>
<dbReference type="GO" id="GO:0046961">
    <property type="term" value="F:proton-transporting ATPase activity, rotational mechanism"/>
    <property type="evidence" value="ECO:0007669"/>
    <property type="project" value="InterPro"/>
</dbReference>
<keyword evidence="4" id="KW-0472">Membrane</keyword>
<dbReference type="NCBIfam" id="NF003047">
    <property type="entry name" value="PRK03957.1"/>
    <property type="match status" value="1"/>
</dbReference>
<accession>A0A8T5URY3</accession>
<dbReference type="AlphaFoldDB" id="A0A8T5URY3"/>
<comment type="function">
    <text evidence="4">Component of the A-type ATP synthase that produces ATP from ADP in the presence of a proton gradient across the membrane.</text>
</comment>
<dbReference type="InterPro" id="IPR036906">
    <property type="entry name" value="ATPase_V1_fsu_sf"/>
</dbReference>
<name>A0A8T5URY3_9EURY</name>
<dbReference type="GO" id="GO:0042777">
    <property type="term" value="P:proton motive force-driven plasma membrane ATP synthesis"/>
    <property type="evidence" value="ECO:0007669"/>
    <property type="project" value="UniProtKB-UniRule"/>
</dbReference>
<evidence type="ECO:0000256" key="2">
    <source>
        <dbReference type="ARBA" id="ARBA00022448"/>
    </source>
</evidence>
<evidence type="ECO:0000313" key="6">
    <source>
        <dbReference type="Proteomes" id="UP000825933"/>
    </source>
</evidence>
<evidence type="ECO:0000256" key="1">
    <source>
        <dbReference type="ARBA" id="ARBA00010148"/>
    </source>
</evidence>
<sequence length="106" mass="11887">MKSNIAVMADEDTVTGFMLGGIKEGYPVKDIETAGEILEDLVKKDFSVIITTEKIGDKFRETIDKLTSERALPMIIEIPDKTGSIERESDPMRELIRRVIGVEMVK</sequence>
<dbReference type="EMBL" id="JAIOUQ010000003">
    <property type="protein sequence ID" value="MBZ2164726.1"/>
    <property type="molecule type" value="Genomic_DNA"/>
</dbReference>
<dbReference type="GO" id="GO:0005886">
    <property type="term" value="C:plasma membrane"/>
    <property type="evidence" value="ECO:0007669"/>
    <property type="project" value="UniProtKB-SubCell"/>
</dbReference>
<dbReference type="InterPro" id="IPR008218">
    <property type="entry name" value="ATPase_V1-cplx_f_g_su"/>
</dbReference>
<reference evidence="6" key="1">
    <citation type="journal article" date="2022" name="Microbiol. Resour. Announc.">
        <title>Draft Genome Sequence of a Methanogenic Archaeon from West Spitsbergen Permafrost.</title>
        <authorList>
            <person name="Trubitsyn V."/>
            <person name="Rivkina E."/>
            <person name="Shcherbakova V."/>
        </authorList>
    </citation>
    <scope>NUCLEOTIDE SEQUENCE [LARGE SCALE GENOMIC DNA]</scope>
    <source>
        <strain evidence="6">VT</strain>
    </source>
</reference>
<evidence type="ECO:0000256" key="3">
    <source>
        <dbReference type="ARBA" id="ARBA00023065"/>
    </source>
</evidence>
<proteinExistence type="inferred from homology"/>
<dbReference type="GO" id="GO:0005524">
    <property type="term" value="F:ATP binding"/>
    <property type="evidence" value="ECO:0007669"/>
    <property type="project" value="UniProtKB-UniRule"/>
</dbReference>
<comment type="caution">
    <text evidence="5">The sequence shown here is derived from an EMBL/GenBank/DDBJ whole genome shotgun (WGS) entry which is preliminary data.</text>
</comment>
<keyword evidence="4" id="KW-0066">ATP synthesis</keyword>
<dbReference type="HAMAP" id="MF_00312">
    <property type="entry name" value="ATP_synth_F_arch"/>
    <property type="match status" value="1"/>
</dbReference>
<comment type="similarity">
    <text evidence="1 4">Belongs to the V-ATPase F subunit family.</text>
</comment>
<protein>
    <recommendedName>
        <fullName evidence="4">A-type ATP synthase subunit F</fullName>
    </recommendedName>
</protein>
<keyword evidence="6" id="KW-1185">Reference proteome</keyword>
<comment type="subcellular location">
    <subcellularLocation>
        <location evidence="4">Cell membrane</location>
        <topology evidence="4">Peripheral membrane protein</topology>
    </subcellularLocation>
</comment>
<comment type="subunit">
    <text evidence="4">Has multiple subunits with at least A(3), B(3), C, D, E, F, H, I and proteolipid K(x).</text>
</comment>
<dbReference type="Pfam" id="PF01990">
    <property type="entry name" value="ATP-synt_F"/>
    <property type="match status" value="1"/>
</dbReference>
<dbReference type="SUPFAM" id="SSF159468">
    <property type="entry name" value="AtpF-like"/>
    <property type="match status" value="1"/>
</dbReference>
<dbReference type="GO" id="GO:0046933">
    <property type="term" value="F:proton-transporting ATP synthase activity, rotational mechanism"/>
    <property type="evidence" value="ECO:0007669"/>
    <property type="project" value="UniProtKB-UniRule"/>
</dbReference>
<keyword evidence="4" id="KW-0375">Hydrogen ion transport</keyword>
<evidence type="ECO:0000313" key="5">
    <source>
        <dbReference type="EMBL" id="MBZ2164726.1"/>
    </source>
</evidence>
<dbReference type="Gene3D" id="3.40.50.10580">
    <property type="entry name" value="ATPase, V1 complex, subunit F"/>
    <property type="match status" value="1"/>
</dbReference>
<dbReference type="Proteomes" id="UP000825933">
    <property type="component" value="Unassembled WGS sequence"/>
</dbReference>
<keyword evidence="2 4" id="KW-0813">Transport</keyword>
<dbReference type="InterPro" id="IPR022944">
    <property type="entry name" value="ATPase_V1-cplx_fsu_bac/arc"/>
</dbReference>
<dbReference type="RefSeq" id="WP_223790403.1">
    <property type="nucleotide sequence ID" value="NZ_JAIOUQ010000003.1"/>
</dbReference>
<evidence type="ECO:0000256" key="4">
    <source>
        <dbReference type="HAMAP-Rule" id="MF_00312"/>
    </source>
</evidence>
<organism evidence="5 6">
    <name type="scientific">Methanobacterium spitsbergense</name>
    <dbReference type="NCBI Taxonomy" id="2874285"/>
    <lineage>
        <taxon>Archaea</taxon>
        <taxon>Methanobacteriati</taxon>
        <taxon>Methanobacteriota</taxon>
        <taxon>Methanomada group</taxon>
        <taxon>Methanobacteria</taxon>
        <taxon>Methanobacteriales</taxon>
        <taxon>Methanobacteriaceae</taxon>
        <taxon>Methanobacterium</taxon>
    </lineage>
</organism>
<gene>
    <name evidence="4" type="primary">atpF</name>
    <name evidence="5" type="ORF">K8N75_01490</name>
</gene>